<gene>
    <name evidence="1" type="ORF">NM688_g4361</name>
</gene>
<reference evidence="1" key="1">
    <citation type="submission" date="2022-07" db="EMBL/GenBank/DDBJ databases">
        <title>Genome Sequence of Phlebia brevispora.</title>
        <authorList>
            <person name="Buettner E."/>
        </authorList>
    </citation>
    <scope>NUCLEOTIDE SEQUENCE</scope>
    <source>
        <strain evidence="1">MPL23</strain>
    </source>
</reference>
<evidence type="ECO:0000313" key="1">
    <source>
        <dbReference type="EMBL" id="KAJ3552052.1"/>
    </source>
</evidence>
<evidence type="ECO:0000313" key="2">
    <source>
        <dbReference type="Proteomes" id="UP001148662"/>
    </source>
</evidence>
<sequence length="1447" mass="158702">MANSSSDGHPLLLFLSAFFWVVLWLLSWVKSLIAFATISVPKFIYAVLSYSMTLTLNFWSFAVMFGMSLVVLNYFIRFRYLNKYTQLKEPPLVKADAQELHPDVNTPEPAPAFHNYLDEFLQAVRVFGFLEKPVFHELARHLQTRRLIAGDSISMDQDKSFYCVVDGTVQLFARTGHGGEVPRSGTWDEENMNGYQLLNEVGTGGTLSSLFTILSLFTENVKISWQDEEPENDADTESVVTASGMAPSESRHSLRVRPRRSDSDVSHMSLDTTTLVSSPEATASSHVTSPRPRGRGRGTSVSSSGSTVHADEYRSPPLRSSSHGPSVSGLSSGSNRTAYGRRRPLPEYHSHHYGVVARATEDSTLAVIPAEAFRRLTKKFPKAAAHIVQVILTRFSRVTFNAAHNYLGLTTEVLRTEKAINDIACHPLPPSFYEGGGLRQLRQRFDGVSASDSDNDSDYFSYPNSSRNSSVSSLNLPPNENGNVNNGKGKSTATATKHDSTASFKSPSSRTYVQAGDLLSSASTVHTNENRSRSSFFTPAHTPAQPHKKLHAQHLSADDFDLRDEVMSCIAKSIGLLQPPLSGEESVEASPAFAPSEGERSRSGIFRSSFGSLSLLEMGDDESSSITGGSSTSTNDGYLSGLDNEVEILFFPAGSVLAKAGEINTGLFYVIEGFLDIHLPEPTQGNMTQPPKSAKRTESHSSRYSEDSSFEKYTARPDVKDRTPKPLFTVKPGGIAGYLSSLCNTPSYVDIKAKTDVYVGFLPANALERLIEKRPIVLLTLAKRLISLLSPLILHIDGSLDWVQVNAGQVLWRPEDVSDSFYIVINGRLRSITEKEGGGVHIVAEYGQGDTVGELDVITSSSRKNTVHAIRDTELIRMPQTLFNAISSRNPGTTAQLLRMIASRVRSEVDSSARSVPLESSRTNINLKTVAILPSTRNVPIEAFSRKLFTALESIGAPTSYLNQSSVSDHLGRHAFTRMGKLKAAGWLAEQEQKYRIVLYVADSAVSSSWTQTCIRQADYVMVVGMGEDPSLGEYERLLLSMKTTARKELVLLHPDRSVVPGSTREWLKNRPWVHQHLHVELPGVITSVARPVPTPQDPAAVAALKNLKDKVQSGIQRYRRTPADPRPQRGPQANDFARLARRICGKSIGLVLGGGGARGISHLGVLRALEEYGIPIDHIGGTSIGALVGGLYAREGDIISSSGRTKQFSGRMGNIWRMLSDVTYPIVAYTTAFYDLHIEDMWLPYFCNSTNINTSTMEIHETGYAWRFIRASMTLVGLLPPLCDGGNMLVDGGYIDNLPVSTMMSMGASAVIASDVGSIDDNSPRNFGDSVSGFWLLLNRWNPFSSARSVPAITEIQSRLAYVSSVKTLEEAKVVPGCLYMQMPVQEFGTLQFNKFEEIQKRGYQAAMEILARWQEEGRLPSAFVGDRGSGPAGKTKGRSARRNSI</sequence>
<name>A0ACC1T3A0_9APHY</name>
<dbReference type="EMBL" id="JANHOG010000712">
    <property type="protein sequence ID" value="KAJ3552052.1"/>
    <property type="molecule type" value="Genomic_DNA"/>
</dbReference>
<proteinExistence type="predicted"/>
<organism evidence="1 2">
    <name type="scientific">Phlebia brevispora</name>
    <dbReference type="NCBI Taxonomy" id="194682"/>
    <lineage>
        <taxon>Eukaryota</taxon>
        <taxon>Fungi</taxon>
        <taxon>Dikarya</taxon>
        <taxon>Basidiomycota</taxon>
        <taxon>Agaricomycotina</taxon>
        <taxon>Agaricomycetes</taxon>
        <taxon>Polyporales</taxon>
        <taxon>Meruliaceae</taxon>
        <taxon>Phlebia</taxon>
    </lineage>
</organism>
<accession>A0ACC1T3A0</accession>
<protein>
    <submittedName>
        <fullName evidence="1">Uncharacterized protein</fullName>
    </submittedName>
</protein>
<comment type="caution">
    <text evidence="1">The sequence shown here is derived from an EMBL/GenBank/DDBJ whole genome shotgun (WGS) entry which is preliminary data.</text>
</comment>
<dbReference type="Proteomes" id="UP001148662">
    <property type="component" value="Unassembled WGS sequence"/>
</dbReference>
<keyword evidence="2" id="KW-1185">Reference proteome</keyword>